<dbReference type="EMBL" id="HBIP01030804">
    <property type="protein sequence ID" value="CAE0503633.1"/>
    <property type="molecule type" value="Transcribed_RNA"/>
</dbReference>
<dbReference type="AlphaFoldDB" id="A0A7S3VRV7"/>
<proteinExistence type="predicted"/>
<protein>
    <submittedName>
        <fullName evidence="1">Uncharacterized protein</fullName>
    </submittedName>
</protein>
<gene>
    <name evidence="1" type="ORF">DTER00134_LOCUS18706</name>
</gene>
<accession>A0A7S3VRV7</accession>
<reference evidence="1" key="1">
    <citation type="submission" date="2021-01" db="EMBL/GenBank/DDBJ databases">
        <authorList>
            <person name="Corre E."/>
            <person name="Pelletier E."/>
            <person name="Niang G."/>
            <person name="Scheremetjew M."/>
            <person name="Finn R."/>
            <person name="Kale V."/>
            <person name="Holt S."/>
            <person name="Cochrane G."/>
            <person name="Meng A."/>
            <person name="Brown T."/>
            <person name="Cohen L."/>
        </authorList>
    </citation>
    <scope>NUCLEOTIDE SEQUENCE</scope>
    <source>
        <strain evidence="1">CCMP1320</strain>
    </source>
</reference>
<name>A0A7S3VRV7_DUNTE</name>
<sequence length="112" mass="12181">MPLSCKLLFKFFAAFSWHAPSLQQLPRLSILAPVSLPLSGTAPLPEPLPIQPILSAMIILPFCLGASLESSMGEACHTEPSVVDVGQQFCTCHTPVGYIWLQEALRVAYMVI</sequence>
<evidence type="ECO:0000313" key="1">
    <source>
        <dbReference type="EMBL" id="CAE0503633.1"/>
    </source>
</evidence>
<organism evidence="1">
    <name type="scientific">Dunaliella tertiolecta</name>
    <name type="common">Green alga</name>
    <dbReference type="NCBI Taxonomy" id="3047"/>
    <lineage>
        <taxon>Eukaryota</taxon>
        <taxon>Viridiplantae</taxon>
        <taxon>Chlorophyta</taxon>
        <taxon>core chlorophytes</taxon>
        <taxon>Chlorophyceae</taxon>
        <taxon>CS clade</taxon>
        <taxon>Chlamydomonadales</taxon>
        <taxon>Dunaliellaceae</taxon>
        <taxon>Dunaliella</taxon>
    </lineage>
</organism>